<reference evidence="1 2" key="1">
    <citation type="submission" date="2024-09" db="EMBL/GenBank/DDBJ databases">
        <authorList>
            <person name="Sun Q."/>
            <person name="Mori K."/>
        </authorList>
    </citation>
    <scope>NUCLEOTIDE SEQUENCE [LARGE SCALE GENOMIC DNA]</scope>
    <source>
        <strain evidence="1 2">TBRC 0563</strain>
    </source>
</reference>
<dbReference type="Pfam" id="PF06007">
    <property type="entry name" value="PhnJ"/>
    <property type="match status" value="1"/>
</dbReference>
<gene>
    <name evidence="1" type="ORF">ACFFNX_43210</name>
</gene>
<name>A0ABV5YV55_9ACTN</name>
<evidence type="ECO:0000313" key="1">
    <source>
        <dbReference type="EMBL" id="MFB9838977.1"/>
    </source>
</evidence>
<dbReference type="InterPro" id="IPR010306">
    <property type="entry name" value="PhnJ"/>
</dbReference>
<dbReference type="PIRSF" id="PIRSF011468">
    <property type="entry name" value="PhnJ"/>
    <property type="match status" value="1"/>
</dbReference>
<dbReference type="RefSeq" id="WP_378212056.1">
    <property type="nucleotide sequence ID" value="NZ_JBHLZP010000610.1"/>
</dbReference>
<sequence length="292" mass="31914">MTITETTALRTLAGADDRSGIFDELSKREVRRAVLTAVAVPGYQVPFGSREMPVARGWGSGGLQVTMALVGAGDRLKVIDQGEDDGVNAANLRRLVVGNVGCAQETDTRAATLIQSRHRIPETPLRADQILVLQVPIPEPMRFVEGDIGEQRRMHAEADYARAWVALYEDVVRNGVITRVAGYPSLVNGRYVISPSPIPRFDVPKLDRSEHLTLLGAGREKRIYAVPPHTTVEPLTFEDVPFEVEHTPGAVCRHCGTGEAYLVEVPAVDGSVTWVCSDTDFCSRNRTEGDAR</sequence>
<accession>A0ABV5YV55</accession>
<dbReference type="SFLD" id="SFLDG01115">
    <property type="entry name" value="Phosphonate_metabolism_(PhnJ)"/>
    <property type="match status" value="1"/>
</dbReference>
<evidence type="ECO:0000313" key="2">
    <source>
        <dbReference type="Proteomes" id="UP001589627"/>
    </source>
</evidence>
<dbReference type="Proteomes" id="UP001589627">
    <property type="component" value="Unassembled WGS sequence"/>
</dbReference>
<dbReference type="SFLD" id="SFLDF00379">
    <property type="entry name" value="Phosphonate_metabolism_(PhnJ)"/>
    <property type="match status" value="1"/>
</dbReference>
<dbReference type="SFLD" id="SFLDS00033">
    <property type="entry name" value="Radical_SAM_Phosphonate_Metabo"/>
    <property type="match status" value="1"/>
</dbReference>
<proteinExistence type="predicted"/>
<comment type="caution">
    <text evidence="1">The sequence shown here is derived from an EMBL/GenBank/DDBJ whole genome shotgun (WGS) entry which is preliminary data.</text>
</comment>
<dbReference type="EMBL" id="JBHLZP010000610">
    <property type="protein sequence ID" value="MFB9838977.1"/>
    <property type="molecule type" value="Genomic_DNA"/>
</dbReference>
<protein>
    <submittedName>
        <fullName evidence="1">Alpha-D-ribose 1-methylphosphonate 5-phosphate C-P-lyase PhnJ</fullName>
    </submittedName>
</protein>
<organism evidence="1 2">
    <name type="scientific">Actinoallomurus acaciae</name>
    <dbReference type="NCBI Taxonomy" id="502577"/>
    <lineage>
        <taxon>Bacteria</taxon>
        <taxon>Bacillati</taxon>
        <taxon>Actinomycetota</taxon>
        <taxon>Actinomycetes</taxon>
        <taxon>Streptosporangiales</taxon>
        <taxon>Thermomonosporaceae</taxon>
        <taxon>Actinoallomurus</taxon>
    </lineage>
</organism>
<keyword evidence="2" id="KW-1185">Reference proteome</keyword>